<organism evidence="1">
    <name type="scientific">Zea mays</name>
    <name type="common">Maize</name>
    <dbReference type="NCBI Taxonomy" id="4577"/>
    <lineage>
        <taxon>Eukaryota</taxon>
        <taxon>Viridiplantae</taxon>
        <taxon>Streptophyta</taxon>
        <taxon>Embryophyta</taxon>
        <taxon>Tracheophyta</taxon>
        <taxon>Spermatophyta</taxon>
        <taxon>Magnoliopsida</taxon>
        <taxon>Liliopsida</taxon>
        <taxon>Poales</taxon>
        <taxon>Poaceae</taxon>
        <taxon>PACMAD clade</taxon>
        <taxon>Panicoideae</taxon>
        <taxon>Andropogonodae</taxon>
        <taxon>Andropogoneae</taxon>
        <taxon>Tripsacinae</taxon>
        <taxon>Zea</taxon>
    </lineage>
</organism>
<protein>
    <submittedName>
        <fullName evidence="1">Uncharacterized protein</fullName>
    </submittedName>
</protein>
<dbReference type="EMBL" id="BT063815">
    <property type="protein sequence ID" value="ACN28512.1"/>
    <property type="molecule type" value="mRNA"/>
</dbReference>
<proteinExistence type="evidence at transcript level"/>
<evidence type="ECO:0000313" key="1">
    <source>
        <dbReference type="EMBL" id="ACN28512.1"/>
    </source>
</evidence>
<accession>C0P696</accession>
<sequence>MLPQSLLPSIMICLMLGRPEELCALRPPQRGSMLLHIRTNLAGSPGRRIGLVRSQSSAMEISGMVPDQMVRRLMNTCWVWQHVQAAPLALQPWILHWTQTAVIAAQHPQIKQRAQQYPAWQGYSVMIHGMGMILSELPLLHKISRNPIICIDINLVD</sequence>
<name>C0P696_MAIZE</name>
<reference evidence="1" key="1">
    <citation type="journal article" date="2009" name="PLoS Genet.">
        <title>Sequencing, mapping, and analysis of 27,455 maize full-length cDNAs.</title>
        <authorList>
            <person name="Soderlund C."/>
            <person name="Descour A."/>
            <person name="Kudrna D."/>
            <person name="Bomhoff M."/>
            <person name="Boyd L."/>
            <person name="Currie J."/>
            <person name="Angelova A."/>
            <person name="Collura K."/>
            <person name="Wissotski M."/>
            <person name="Ashley E."/>
            <person name="Morrow D."/>
            <person name="Fernandes J."/>
            <person name="Walbot V."/>
            <person name="Yu Y."/>
        </authorList>
    </citation>
    <scope>NUCLEOTIDE SEQUENCE</scope>
    <source>
        <strain evidence="1">B73</strain>
    </source>
</reference>
<dbReference type="AlphaFoldDB" id="C0P696"/>